<accession>A0AA39C8L7</accession>
<evidence type="ECO:0000313" key="3">
    <source>
        <dbReference type="Proteomes" id="UP001168990"/>
    </source>
</evidence>
<dbReference type="Proteomes" id="UP001168990">
    <property type="component" value="Unassembled WGS sequence"/>
</dbReference>
<evidence type="ECO:0000313" key="2">
    <source>
        <dbReference type="EMBL" id="KAK0159926.1"/>
    </source>
</evidence>
<reference evidence="2" key="1">
    <citation type="journal article" date="2023" name="bioRxiv">
        <title>Scaffold-level genome assemblies of two parasitoid biocontrol wasps reveal the parthenogenesis mechanism and an associated novel virus.</title>
        <authorList>
            <person name="Inwood S."/>
            <person name="Skelly J."/>
            <person name="Guhlin J."/>
            <person name="Harrop T."/>
            <person name="Goldson S."/>
            <person name="Dearden P."/>
        </authorList>
    </citation>
    <scope>NUCLEOTIDE SEQUENCE</scope>
    <source>
        <strain evidence="2">Irish</strain>
        <tissue evidence="2">Whole body</tissue>
    </source>
</reference>
<name>A0AA39C8L7_9HYME</name>
<sequence length="440" mass="48587">MEDISEDIDVDNIMDDTINKFNESLKKPQEFTTFGVVNDLEHLLTAFDINDDTTSEHFSEIVEDIIQNSDSHRAIPRISSENIKNPSVASSSGELKKKSSKSSAVSFFSRLLGRKKNTDTSVSSLASIPSVNSENDRKSVDPAALKAAEHEIEKLKNQGPAGIVHLSPLSRVVNRKINVWTSSMNLYHEVGTKRSGESLNVQYHSSPDDSIPGHWTLLGNQEPKEFETNLNDCLFNAIAAQTGHRPGDLREATIDRMKRNIHSLANRIVVLAKEKECGRIILMIGGAQYKGTNETDANRILDQSQSGRCDGQHTQGHPRGHASNPNAEKSTESAEKYSQGGWKTAFKNREDQNRVANQALNTAAAQDAMKKLNQGSHSQAVRIPAAELQDLPEGVHFNDGKIGKNAPIKELVLVLCHHSGHVNDPQHDVFVHTFYPVLEN</sequence>
<dbReference type="AlphaFoldDB" id="A0AA39C8L7"/>
<keyword evidence="3" id="KW-1185">Reference proteome</keyword>
<protein>
    <submittedName>
        <fullName evidence="2">Uncharacterized protein</fullName>
    </submittedName>
</protein>
<gene>
    <name evidence="2" type="ORF">PV328_007386</name>
</gene>
<dbReference type="EMBL" id="JAQQBS010001423">
    <property type="protein sequence ID" value="KAK0159926.1"/>
    <property type="molecule type" value="Genomic_DNA"/>
</dbReference>
<organism evidence="2 3">
    <name type="scientific">Microctonus aethiopoides</name>
    <dbReference type="NCBI Taxonomy" id="144406"/>
    <lineage>
        <taxon>Eukaryota</taxon>
        <taxon>Metazoa</taxon>
        <taxon>Ecdysozoa</taxon>
        <taxon>Arthropoda</taxon>
        <taxon>Hexapoda</taxon>
        <taxon>Insecta</taxon>
        <taxon>Pterygota</taxon>
        <taxon>Neoptera</taxon>
        <taxon>Endopterygota</taxon>
        <taxon>Hymenoptera</taxon>
        <taxon>Apocrita</taxon>
        <taxon>Ichneumonoidea</taxon>
        <taxon>Braconidae</taxon>
        <taxon>Euphorinae</taxon>
        <taxon>Microctonus</taxon>
    </lineage>
</organism>
<comment type="caution">
    <text evidence="2">The sequence shown here is derived from an EMBL/GenBank/DDBJ whole genome shotgun (WGS) entry which is preliminary data.</text>
</comment>
<evidence type="ECO:0000256" key="1">
    <source>
        <dbReference type="SAM" id="MobiDB-lite"/>
    </source>
</evidence>
<proteinExistence type="predicted"/>
<reference evidence="2" key="2">
    <citation type="submission" date="2023-03" db="EMBL/GenBank/DDBJ databases">
        <authorList>
            <person name="Inwood S.N."/>
            <person name="Skelly J.G."/>
            <person name="Guhlin J."/>
            <person name="Harrop T.W.R."/>
            <person name="Goldson S.G."/>
            <person name="Dearden P.K."/>
        </authorList>
    </citation>
    <scope>NUCLEOTIDE SEQUENCE</scope>
    <source>
        <strain evidence="2">Irish</strain>
        <tissue evidence="2">Whole body</tissue>
    </source>
</reference>
<feature type="compositionally biased region" description="Polar residues" evidence="1">
    <location>
        <begin position="304"/>
        <end position="315"/>
    </location>
</feature>
<feature type="region of interest" description="Disordered" evidence="1">
    <location>
        <begin position="304"/>
        <end position="340"/>
    </location>
</feature>